<gene>
    <name evidence="2" type="ORF">KQX54_003318</name>
</gene>
<evidence type="ECO:0000313" key="2">
    <source>
        <dbReference type="EMBL" id="KAH0539263.1"/>
    </source>
</evidence>
<dbReference type="EMBL" id="JAHXZJ010002609">
    <property type="protein sequence ID" value="KAH0539263.1"/>
    <property type="molecule type" value="Genomic_DNA"/>
</dbReference>
<proteinExistence type="predicted"/>
<dbReference type="Proteomes" id="UP000826195">
    <property type="component" value="Unassembled WGS sequence"/>
</dbReference>
<keyword evidence="1" id="KW-0812">Transmembrane</keyword>
<evidence type="ECO:0000313" key="3">
    <source>
        <dbReference type="Proteomes" id="UP000826195"/>
    </source>
</evidence>
<feature type="transmembrane region" description="Helical" evidence="1">
    <location>
        <begin position="115"/>
        <end position="137"/>
    </location>
</feature>
<keyword evidence="1" id="KW-0472">Membrane</keyword>
<keyword evidence="3" id="KW-1185">Reference proteome</keyword>
<keyword evidence="1" id="KW-1133">Transmembrane helix</keyword>
<sequence>MEKNDDDYKKRQCVKLEGEENTSHRHKPRRCLILPSGIHKWLIKLDKLTSLFGSFIRRSRLWFIHSLTSKILLGTHSRRHFFSGRSHLFSHWAFFPDDKLCLGGEMPANQPSFTFSFYAITFYVYSLNSTKILIILLR</sequence>
<name>A0AAV7HWY2_COTGL</name>
<comment type="caution">
    <text evidence="2">The sequence shown here is derived from an EMBL/GenBank/DDBJ whole genome shotgun (WGS) entry which is preliminary data.</text>
</comment>
<accession>A0AAV7HWY2</accession>
<dbReference type="AlphaFoldDB" id="A0AAV7HWY2"/>
<evidence type="ECO:0000256" key="1">
    <source>
        <dbReference type="SAM" id="Phobius"/>
    </source>
</evidence>
<organism evidence="2 3">
    <name type="scientific">Cotesia glomerata</name>
    <name type="common">Lepidopteran parasitic wasp</name>
    <name type="synonym">Apanteles glomeratus</name>
    <dbReference type="NCBI Taxonomy" id="32391"/>
    <lineage>
        <taxon>Eukaryota</taxon>
        <taxon>Metazoa</taxon>
        <taxon>Ecdysozoa</taxon>
        <taxon>Arthropoda</taxon>
        <taxon>Hexapoda</taxon>
        <taxon>Insecta</taxon>
        <taxon>Pterygota</taxon>
        <taxon>Neoptera</taxon>
        <taxon>Endopterygota</taxon>
        <taxon>Hymenoptera</taxon>
        <taxon>Apocrita</taxon>
        <taxon>Ichneumonoidea</taxon>
        <taxon>Braconidae</taxon>
        <taxon>Microgastrinae</taxon>
        <taxon>Cotesia</taxon>
    </lineage>
</organism>
<reference evidence="2 3" key="1">
    <citation type="journal article" date="2021" name="J. Hered.">
        <title>A chromosome-level genome assembly of the parasitoid wasp, Cotesia glomerata (Hymenoptera: Braconidae).</title>
        <authorList>
            <person name="Pinto B.J."/>
            <person name="Weis J.J."/>
            <person name="Gamble T."/>
            <person name="Ode P.J."/>
            <person name="Paul R."/>
            <person name="Zaspel J.M."/>
        </authorList>
    </citation>
    <scope>NUCLEOTIDE SEQUENCE [LARGE SCALE GENOMIC DNA]</scope>
    <source>
        <strain evidence="2">CgM1</strain>
    </source>
</reference>
<protein>
    <submittedName>
        <fullName evidence="2">Uncharacterized protein</fullName>
    </submittedName>
</protein>